<feature type="compositionally biased region" description="Basic and acidic residues" evidence="2">
    <location>
        <begin position="1757"/>
        <end position="1768"/>
    </location>
</feature>
<feature type="region of interest" description="Disordered" evidence="2">
    <location>
        <begin position="1752"/>
        <end position="1810"/>
    </location>
</feature>
<feature type="coiled-coil region" evidence="1">
    <location>
        <begin position="1339"/>
        <end position="1373"/>
    </location>
</feature>
<feature type="compositionally biased region" description="Basic and acidic residues" evidence="2">
    <location>
        <begin position="1479"/>
        <end position="1492"/>
    </location>
</feature>
<gene>
    <name evidence="3" type="ORF">GT037_004615</name>
</gene>
<feature type="compositionally biased region" description="Basic residues" evidence="2">
    <location>
        <begin position="1517"/>
        <end position="1541"/>
    </location>
</feature>
<feature type="compositionally biased region" description="Polar residues" evidence="2">
    <location>
        <begin position="1466"/>
        <end position="1475"/>
    </location>
</feature>
<keyword evidence="4" id="KW-1185">Reference proteome</keyword>
<feature type="region of interest" description="Disordered" evidence="2">
    <location>
        <begin position="1390"/>
        <end position="1429"/>
    </location>
</feature>
<feature type="compositionally biased region" description="Basic and acidic residues" evidence="2">
    <location>
        <begin position="1504"/>
        <end position="1516"/>
    </location>
</feature>
<feature type="region of interest" description="Disordered" evidence="2">
    <location>
        <begin position="225"/>
        <end position="274"/>
    </location>
</feature>
<dbReference type="EMBL" id="JAAABM010000005">
    <property type="protein sequence ID" value="KAF7677756.1"/>
    <property type="molecule type" value="Genomic_DNA"/>
</dbReference>
<dbReference type="RefSeq" id="XP_038787934.1">
    <property type="nucleotide sequence ID" value="XM_038929662.1"/>
</dbReference>
<feature type="region of interest" description="Disordered" evidence="2">
    <location>
        <begin position="1631"/>
        <end position="1680"/>
    </location>
</feature>
<dbReference type="Proteomes" id="UP000596902">
    <property type="component" value="Unassembled WGS sequence"/>
</dbReference>
<feature type="region of interest" description="Disordered" evidence="2">
    <location>
        <begin position="841"/>
        <end position="892"/>
    </location>
</feature>
<feature type="region of interest" description="Disordered" evidence="2">
    <location>
        <begin position="149"/>
        <end position="168"/>
    </location>
</feature>
<comment type="caution">
    <text evidence="3">The sequence shown here is derived from an EMBL/GenBank/DDBJ whole genome shotgun (WGS) entry which is preliminary data.</text>
</comment>
<feature type="compositionally biased region" description="Low complexity" evidence="2">
    <location>
        <begin position="1558"/>
        <end position="1577"/>
    </location>
</feature>
<feature type="non-terminal residue" evidence="3">
    <location>
        <position position="1"/>
    </location>
</feature>
<feature type="compositionally biased region" description="Polar residues" evidence="2">
    <location>
        <begin position="1390"/>
        <end position="1406"/>
    </location>
</feature>
<feature type="region of interest" description="Disordered" evidence="2">
    <location>
        <begin position="1447"/>
        <end position="1584"/>
    </location>
</feature>
<reference evidence="3" key="1">
    <citation type="submission" date="2020-01" db="EMBL/GenBank/DDBJ databases">
        <authorList>
            <person name="Feng Z.H.Z."/>
        </authorList>
    </citation>
    <scope>NUCLEOTIDE SEQUENCE</scope>
    <source>
        <strain evidence="3">CBS107.38</strain>
    </source>
</reference>
<feature type="compositionally biased region" description="Low complexity" evidence="2">
    <location>
        <begin position="1801"/>
        <end position="1810"/>
    </location>
</feature>
<evidence type="ECO:0000313" key="4">
    <source>
        <dbReference type="Proteomes" id="UP000596902"/>
    </source>
</evidence>
<feature type="compositionally biased region" description="Basic residues" evidence="2">
    <location>
        <begin position="1418"/>
        <end position="1427"/>
    </location>
</feature>
<sequence>LYLGYKGRNAVLDIQELPAYLAGKKASIVVQDFNDVDSEATLRELHDYLFRRYNLLDRVIRARKLHHSHFFAVDNDYGHEKYLDRLQNERYNMVKALEKLGKRAAEVMYEQKQWFGWIKQCQEKEAEEAESEGRKVKLESLLFKRHQKEIDRHQRERKSKENKKRQEQYLNKMYAKSLAQMSKEEQEEWDPIQDVYGYEKDNYIELIKFFLMLNVQEHDELPVQAEPSQLDGPANSKPAEKALSKSAKKRARKANAETKKLEDPTTQDDGGKGFIEMETKEQMRERLRTPVRFERVASYYVHGNEGAVEPRTTPILPHDEIEQLLVEIGEIKNLLFCRLLLASSALLPIAIQTNSIEDFLQKDDVTREHLRDLCLKLERPSLQDVRDACADFIRERDGADEPEVPTDLAEYPFHNDVTDDIMLQMHNNSGQRSVLMNRYRTKHERATKKKSQQRPPESEKNGLVDFGNTSGENTFIQKRVKIRVCGRDMYNYRSEQALNRSGWFHFSIIAKDSNLADAVALCRNWDEFFELNILTTYHYFLAPKWTRFTGDAHRQQLALVGFIPYFQIDNAEAKTKRSQTGGRGIAGRSHEIKESRNIICGYIKRNDVFNRRFIQYLTMESGELRALIRDPVTGYVIVQPPEQELWLSREKTGIGRASKREYNITSEVGPAFIEKVEARRSWQVNFDDYYDVYIWDAAPGGGAHELQQKIEEVFAHALQFRTAKDMLTRVRHIFQTVTEEDDTGRIRSVHPGEKVQTMADVLDKNAEIASNQSVSETQKAVDDMVKLRYEFTEADEVEDAILFPKDAESDIPNRSPRYKTAIEKFQMGKLRAWKISYDLSTDEESSGSDSDSNPDSESESESNENEDEDDASMEENAQLQTDLSPRRAPGQALKGDFHKHLFEADQQAHKQRSGPLVPQYEWVAKTKDPHYFLPLVHDPEHARMVTAGLEVPPADFMYTLRTALRRQRVYLNKAYDVGEMIESHSQRSSDRVAKECCHLGDLEPGGLSRYNEYQSMVASMDNFVMSAINPGPFELCKFMGMAPLFRKERRNVDDAFQAYAAIAMFYETKDFVASEYGRPFRSSLLFDQEERAKRIPDRRTHHSNMYMPAKLWADRDKLLKDNNRGVLEFVEDIYPMEWRKAIRSVIIPLFKAGVIRLSYHPRVSGVVTAAAEPGRPLDLYVDCRHQNHSTKMIGEMVDPTPLDRDYMVKTAKQFRAQHPSARFSALRMWSAPHFYPMNAREGDRFLDDRGRFWEWKYIPKDMPMSEWSIHKSMTMTLGQYEDMWKGQVVVARDLFLVMEACSGPRPKRNHPADQKTHIPAQSMLLHADPSLAEVPGFRKEQLDALARSVELRRQQLEDDINDYIKAKQDELRRYGDELVDRYRSMACDQQSASAEQTITSNAQSIASPLDPEPEERIKQKKHTRVHKREKELYGLVTPVFLPLLDARDTSPEKKKKKPKTEVAHGANTTSKSAQPGASRDAEQSKDGRKSSKDNTNMECAAPEEPAKENHPAETVKKAKRTTMKKSALRHKDKPRSQRKRVSLVIDGQTVLPADTVEEPPLTSPSSEATSASNSTASLDDMIDPRLTTPEPPVYLEHRDAVHHSLPLPMTNAINSAAKPLSEAPNTISIAAEHSPPFTSPRSPSIPFGSAQTATRTFLDPSPSLPLQAAHSIPETAGPDPIYSTAAATSAELEIDDLSDDDTNFDTYVGGLHGSGVDDVDQAGSYGYPSSLGASYMESYMQNRPLSVRMQAANKAGLGEEEKRKLLEEKVEDEAAEDDDLDDDFKHSGSLRNNKAVDTGDDNFMGDMDDF</sequence>
<feature type="region of interest" description="Disordered" evidence="2">
    <location>
        <begin position="442"/>
        <end position="465"/>
    </location>
</feature>
<feature type="compositionally biased region" description="Acidic residues" evidence="2">
    <location>
        <begin position="1769"/>
        <end position="1782"/>
    </location>
</feature>
<reference evidence="3" key="2">
    <citation type="submission" date="2020-08" db="EMBL/GenBank/DDBJ databases">
        <title>Draft Genome Sequence of Cumin Blight Pathogen Alternaria burnsii.</title>
        <authorList>
            <person name="Feng Z."/>
        </authorList>
    </citation>
    <scope>NUCLEOTIDE SEQUENCE</scope>
    <source>
        <strain evidence="3">CBS107.38</strain>
    </source>
</reference>
<proteinExistence type="predicted"/>
<name>A0A8H7EH76_9PLEO</name>
<keyword evidence="1" id="KW-0175">Coiled coil</keyword>
<organism evidence="3 4">
    <name type="scientific">Alternaria burnsii</name>
    <dbReference type="NCBI Taxonomy" id="1187904"/>
    <lineage>
        <taxon>Eukaryota</taxon>
        <taxon>Fungi</taxon>
        <taxon>Dikarya</taxon>
        <taxon>Ascomycota</taxon>
        <taxon>Pezizomycotina</taxon>
        <taxon>Dothideomycetes</taxon>
        <taxon>Pleosporomycetidae</taxon>
        <taxon>Pleosporales</taxon>
        <taxon>Pleosporineae</taxon>
        <taxon>Pleosporaceae</taxon>
        <taxon>Alternaria</taxon>
        <taxon>Alternaria sect. Alternaria</taxon>
    </lineage>
</organism>
<evidence type="ECO:0000256" key="1">
    <source>
        <dbReference type="SAM" id="Coils"/>
    </source>
</evidence>
<feature type="compositionally biased region" description="Acidic residues" evidence="2">
    <location>
        <begin position="841"/>
        <end position="873"/>
    </location>
</feature>
<dbReference type="GeneID" id="62202840"/>
<feature type="compositionally biased region" description="Basic and acidic residues" evidence="2">
    <location>
        <begin position="254"/>
        <end position="274"/>
    </location>
</feature>
<feature type="compositionally biased region" description="Basic residues" evidence="2">
    <location>
        <begin position="442"/>
        <end position="452"/>
    </location>
</feature>
<evidence type="ECO:0000256" key="2">
    <source>
        <dbReference type="SAM" id="MobiDB-lite"/>
    </source>
</evidence>
<protein>
    <submittedName>
        <fullName evidence="3">Uncharacterized protein</fullName>
    </submittedName>
</protein>
<evidence type="ECO:0000313" key="3">
    <source>
        <dbReference type="EMBL" id="KAF7677756.1"/>
    </source>
</evidence>
<accession>A0A8H7EH76</accession>